<protein>
    <submittedName>
        <fullName evidence="2">Restriction endonuclease</fullName>
        <ecNumber evidence="2">3.1.21.-</ecNumber>
    </submittedName>
</protein>
<dbReference type="InterPro" id="IPR011856">
    <property type="entry name" value="tRNA_endonuc-like_dom_sf"/>
</dbReference>
<gene>
    <name evidence="2" type="ORF">ACFFLS_11885</name>
</gene>
<name>A0ABV6BSZ7_9FLAO</name>
<dbReference type="InterPro" id="IPR007560">
    <property type="entry name" value="Restrct_endonuc_IV_Mrr"/>
</dbReference>
<feature type="domain" description="Restriction endonuclease type IV Mrr" evidence="1">
    <location>
        <begin position="35"/>
        <end position="116"/>
    </location>
</feature>
<dbReference type="Gene3D" id="3.40.1350.10">
    <property type="match status" value="1"/>
</dbReference>
<evidence type="ECO:0000259" key="1">
    <source>
        <dbReference type="Pfam" id="PF04471"/>
    </source>
</evidence>
<dbReference type="SUPFAM" id="SSF52980">
    <property type="entry name" value="Restriction endonuclease-like"/>
    <property type="match status" value="1"/>
</dbReference>
<dbReference type="EC" id="3.1.21.-" evidence="2"/>
<sequence>MWKEYETKLFDFLKQNYPECEIEFNDSIFGVYSRTERQIDFAIRGNLAGKRILGIVDCKYYNKKINIKTVESFIGMMQDVNANFGLMITNHGYSKAAKNRVKYSNLKLDVLKFNDLKEIAVTVDYFFNQNIKGLELSKSEFFRRNEQNTGYFDKEKSSYIKRIICYKEEYANNEYYAFKKLLENSVRALRDFERLDRISLFIPSYKNDESTNYINKKILYSCQIKRYEIEKFLNIDIGSLRDEIIDWRKDFLGKITKEDVQSFAETFVKEKEYNNYESIACN</sequence>
<comment type="caution">
    <text evidence="2">The sequence shown here is derived from an EMBL/GenBank/DDBJ whole genome shotgun (WGS) entry which is preliminary data.</text>
</comment>
<keyword evidence="3" id="KW-1185">Reference proteome</keyword>
<dbReference type="EMBL" id="JBHLYW010000009">
    <property type="protein sequence ID" value="MFC0077741.1"/>
    <property type="molecule type" value="Genomic_DNA"/>
</dbReference>
<keyword evidence="2" id="KW-0378">Hydrolase</keyword>
<dbReference type="Proteomes" id="UP001589734">
    <property type="component" value="Unassembled WGS sequence"/>
</dbReference>
<accession>A0ABV6BSZ7</accession>
<evidence type="ECO:0000313" key="3">
    <source>
        <dbReference type="Proteomes" id="UP001589734"/>
    </source>
</evidence>
<reference evidence="2 3" key="1">
    <citation type="submission" date="2024-09" db="EMBL/GenBank/DDBJ databases">
        <authorList>
            <person name="Sun Q."/>
            <person name="Mori K."/>
        </authorList>
    </citation>
    <scope>NUCLEOTIDE SEQUENCE [LARGE SCALE GENOMIC DNA]</scope>
    <source>
        <strain evidence="2 3">CGMCC 1.12926</strain>
    </source>
</reference>
<keyword evidence="2" id="KW-0255">Endonuclease</keyword>
<evidence type="ECO:0000313" key="2">
    <source>
        <dbReference type="EMBL" id="MFC0077741.1"/>
    </source>
</evidence>
<dbReference type="GO" id="GO:0016787">
    <property type="term" value="F:hydrolase activity"/>
    <property type="evidence" value="ECO:0007669"/>
    <property type="project" value="UniProtKB-KW"/>
</dbReference>
<proteinExistence type="predicted"/>
<dbReference type="Pfam" id="PF04471">
    <property type="entry name" value="Mrr_cat"/>
    <property type="match status" value="1"/>
</dbReference>
<keyword evidence="2" id="KW-0540">Nuclease</keyword>
<dbReference type="GO" id="GO:0004519">
    <property type="term" value="F:endonuclease activity"/>
    <property type="evidence" value="ECO:0007669"/>
    <property type="project" value="UniProtKB-KW"/>
</dbReference>
<organism evidence="2 3">
    <name type="scientific">Flavobacterium procerum</name>
    <dbReference type="NCBI Taxonomy" id="1455569"/>
    <lineage>
        <taxon>Bacteria</taxon>
        <taxon>Pseudomonadati</taxon>
        <taxon>Bacteroidota</taxon>
        <taxon>Flavobacteriia</taxon>
        <taxon>Flavobacteriales</taxon>
        <taxon>Flavobacteriaceae</taxon>
        <taxon>Flavobacterium</taxon>
    </lineage>
</organism>
<dbReference type="RefSeq" id="WP_379686656.1">
    <property type="nucleotide sequence ID" value="NZ_JBHLYW010000009.1"/>
</dbReference>
<dbReference type="InterPro" id="IPR011335">
    <property type="entry name" value="Restrct_endonuc-II-like"/>
</dbReference>